<dbReference type="EMBL" id="CAMGYJ010000008">
    <property type="protein sequence ID" value="CAI0464564.1"/>
    <property type="molecule type" value="Genomic_DNA"/>
</dbReference>
<dbReference type="PANTHER" id="PTHR10775">
    <property type="entry name" value="OS08G0208400 PROTEIN"/>
    <property type="match status" value="1"/>
</dbReference>
<keyword evidence="2" id="KW-1185">Reference proteome</keyword>
<protein>
    <recommendedName>
        <fullName evidence="3">Transposase</fullName>
    </recommendedName>
</protein>
<dbReference type="InterPro" id="IPR004242">
    <property type="entry name" value="Transposase_21"/>
</dbReference>
<organism evidence="1 2">
    <name type="scientific">Linum tenue</name>
    <dbReference type="NCBI Taxonomy" id="586396"/>
    <lineage>
        <taxon>Eukaryota</taxon>
        <taxon>Viridiplantae</taxon>
        <taxon>Streptophyta</taxon>
        <taxon>Embryophyta</taxon>
        <taxon>Tracheophyta</taxon>
        <taxon>Spermatophyta</taxon>
        <taxon>Magnoliopsida</taxon>
        <taxon>eudicotyledons</taxon>
        <taxon>Gunneridae</taxon>
        <taxon>Pentapetalae</taxon>
        <taxon>rosids</taxon>
        <taxon>fabids</taxon>
        <taxon>Malpighiales</taxon>
        <taxon>Linaceae</taxon>
        <taxon>Linum</taxon>
    </lineage>
</organism>
<dbReference type="Pfam" id="PF02992">
    <property type="entry name" value="Transposase_21"/>
    <property type="match status" value="1"/>
</dbReference>
<dbReference type="AlphaFoldDB" id="A0AAV0P0N4"/>
<sequence length="232" mass="26645">ALLWTINDFPAYANLSGWSTKGALACPSCNKETHSVRLKKGCKFSYMGARRFLPSDHKWRDNKCSFDGKVEKRSPPTQLFGDQVLKQHEGLVFDEFGKGKTKDGLNARRDLEHMKIRRKLHPVEEDGKWKLPPACYSLLKEEKKRLCTFLKKVKVPDGVFSNISNCVRLKDRKIFGLKSHDSHIILERLLPLALRGIVRPSVYDAITELCIYFRELCSRELSVDVLKHLESS</sequence>
<feature type="non-terminal residue" evidence="1">
    <location>
        <position position="1"/>
    </location>
</feature>
<accession>A0AAV0P0N4</accession>
<evidence type="ECO:0008006" key="3">
    <source>
        <dbReference type="Google" id="ProtNLM"/>
    </source>
</evidence>
<dbReference type="PANTHER" id="PTHR10775:SF185">
    <property type="entry name" value="OS08G0208400 PROTEIN"/>
    <property type="match status" value="1"/>
</dbReference>
<feature type="non-terminal residue" evidence="1">
    <location>
        <position position="232"/>
    </location>
</feature>
<proteinExistence type="predicted"/>
<comment type="caution">
    <text evidence="1">The sequence shown here is derived from an EMBL/GenBank/DDBJ whole genome shotgun (WGS) entry which is preliminary data.</text>
</comment>
<name>A0AAV0P0N4_9ROSI</name>
<dbReference type="Proteomes" id="UP001154282">
    <property type="component" value="Unassembled WGS sequence"/>
</dbReference>
<gene>
    <name evidence="1" type="ORF">LITE_LOCUS36237</name>
</gene>
<evidence type="ECO:0000313" key="2">
    <source>
        <dbReference type="Proteomes" id="UP001154282"/>
    </source>
</evidence>
<evidence type="ECO:0000313" key="1">
    <source>
        <dbReference type="EMBL" id="CAI0464564.1"/>
    </source>
</evidence>
<reference evidence="1" key="1">
    <citation type="submission" date="2022-08" db="EMBL/GenBank/DDBJ databases">
        <authorList>
            <person name="Gutierrez-Valencia J."/>
        </authorList>
    </citation>
    <scope>NUCLEOTIDE SEQUENCE</scope>
</reference>